<evidence type="ECO:0000256" key="2">
    <source>
        <dbReference type="SAM" id="MobiDB-lite"/>
    </source>
</evidence>
<feature type="domain" description="Solute-binding protein family 5" evidence="3">
    <location>
        <begin position="272"/>
        <end position="496"/>
    </location>
</feature>
<reference evidence="4" key="1">
    <citation type="submission" date="2018-06" db="EMBL/GenBank/DDBJ databases">
        <authorList>
            <person name="Zhirakovskaya E."/>
        </authorList>
    </citation>
    <scope>NUCLEOTIDE SEQUENCE</scope>
</reference>
<evidence type="ECO:0000313" key="4">
    <source>
        <dbReference type="EMBL" id="VAW10480.1"/>
    </source>
</evidence>
<evidence type="ECO:0000259" key="3">
    <source>
        <dbReference type="Pfam" id="PF00496"/>
    </source>
</evidence>
<name>A0A3B0T0R9_9ZZZZ</name>
<dbReference type="GO" id="GO:0043190">
    <property type="term" value="C:ATP-binding cassette (ABC) transporter complex"/>
    <property type="evidence" value="ECO:0007669"/>
    <property type="project" value="InterPro"/>
</dbReference>
<proteinExistence type="predicted"/>
<organism evidence="4">
    <name type="scientific">hydrothermal vent metagenome</name>
    <dbReference type="NCBI Taxonomy" id="652676"/>
    <lineage>
        <taxon>unclassified sequences</taxon>
        <taxon>metagenomes</taxon>
        <taxon>ecological metagenomes</taxon>
    </lineage>
</organism>
<dbReference type="InterPro" id="IPR000914">
    <property type="entry name" value="SBP_5_dom"/>
</dbReference>
<evidence type="ECO:0000256" key="1">
    <source>
        <dbReference type="ARBA" id="ARBA00022729"/>
    </source>
</evidence>
<accession>A0A3B0T0R9</accession>
<dbReference type="PANTHER" id="PTHR30290:SF38">
    <property type="entry name" value="D,D-DIPEPTIDE-BINDING PERIPLASMIC PROTEIN DDPA-RELATED"/>
    <property type="match status" value="1"/>
</dbReference>
<dbReference type="InterPro" id="IPR030678">
    <property type="entry name" value="Peptide/Ni-bd"/>
</dbReference>
<dbReference type="EMBL" id="UOEM01000015">
    <property type="protein sequence ID" value="VAW10480.1"/>
    <property type="molecule type" value="Genomic_DNA"/>
</dbReference>
<dbReference type="SUPFAM" id="SSF53850">
    <property type="entry name" value="Periplasmic binding protein-like II"/>
    <property type="match status" value="2"/>
</dbReference>
<dbReference type="GO" id="GO:1904680">
    <property type="term" value="F:peptide transmembrane transporter activity"/>
    <property type="evidence" value="ECO:0007669"/>
    <property type="project" value="TreeGrafter"/>
</dbReference>
<keyword evidence="1" id="KW-0732">Signal</keyword>
<dbReference type="GO" id="GO:0042597">
    <property type="term" value="C:periplasmic space"/>
    <property type="evidence" value="ECO:0007669"/>
    <property type="project" value="UniProtKB-ARBA"/>
</dbReference>
<sequence length="605" mass="63739">MRNIAPYLAAGLLVFAGNVAALGEALAQDTTAAPTPTPPLTVCLPQAPMGLDPGRAPAGSASVLVSRAVFDTLVALGEDGTTIVPQLARRWDISPDRRQYTFRLRGSVAFHKTPIFEPSRPLGADDVVFTFERLIDPAHPMAPTGAGGRPATTELAATIQSVESLGSNEVRFTLKAPQSGFLMMLADTFAAIQPAEYGAKLLAARQGWMLDTHPVGSGAFSVKTIAAGANAAAPGPRAKPAFEVIAGAAGPIIRTLASIPVLSEASTRQRLKRIELSANEIYWQGPPNSEKLIIDIEPDIATRFGRLTSGQCQIMPGPDEADIEALDANPEVKLTETRGTDTLYLAFNTEQEPVDDKWVRLALAEAIDVDALARLKGIYGTPARAIVQDAGETLPVERHTSSLDFARSHLAGAGAEAPNLRLLAPVATTDGATPLADAIAGAWEKLDAKVTIDKVLWADMATVLAKGDYDVALLAWRADGADLARNYRKLLSCEAIGNTNASRWCDKSFMADLKSIADASNPADRKAATIKAAQRVASELPILPLAHLKQRWAVRTEVMGLDAAALGASNLTQAMIRTVEPMGGPLADPDIGPAPGETVAEGDAG</sequence>
<dbReference type="Gene3D" id="3.10.105.10">
    <property type="entry name" value="Dipeptide-binding Protein, Domain 3"/>
    <property type="match status" value="1"/>
</dbReference>
<dbReference type="PANTHER" id="PTHR30290">
    <property type="entry name" value="PERIPLASMIC BINDING COMPONENT OF ABC TRANSPORTER"/>
    <property type="match status" value="1"/>
</dbReference>
<dbReference type="Gene3D" id="3.90.76.10">
    <property type="entry name" value="Dipeptide-binding Protein, Domain 1"/>
    <property type="match status" value="1"/>
</dbReference>
<feature type="region of interest" description="Disordered" evidence="2">
    <location>
        <begin position="583"/>
        <end position="605"/>
    </location>
</feature>
<gene>
    <name evidence="4" type="ORF">MNBD_ALPHA09-2154</name>
</gene>
<dbReference type="PIRSF" id="PIRSF002741">
    <property type="entry name" value="MppA"/>
    <property type="match status" value="1"/>
</dbReference>
<dbReference type="AlphaFoldDB" id="A0A3B0T0R9"/>
<feature type="domain" description="Solute-binding protein family 5" evidence="3">
    <location>
        <begin position="82"/>
        <end position="228"/>
    </location>
</feature>
<dbReference type="GO" id="GO:0015833">
    <property type="term" value="P:peptide transport"/>
    <property type="evidence" value="ECO:0007669"/>
    <property type="project" value="TreeGrafter"/>
</dbReference>
<dbReference type="InterPro" id="IPR039424">
    <property type="entry name" value="SBP_5"/>
</dbReference>
<dbReference type="Pfam" id="PF00496">
    <property type="entry name" value="SBP_bac_5"/>
    <property type="match status" value="2"/>
</dbReference>
<dbReference type="Gene3D" id="3.40.190.10">
    <property type="entry name" value="Periplasmic binding protein-like II"/>
    <property type="match status" value="1"/>
</dbReference>
<protein>
    <recommendedName>
        <fullName evidence="3">Solute-binding protein family 5 domain-containing protein</fullName>
    </recommendedName>
</protein>